<dbReference type="Gramene" id="KGN61535">
    <property type="protein sequence ID" value="KGN61535"/>
    <property type="gene ID" value="Csa_2G163160"/>
</dbReference>
<dbReference type="AlphaFoldDB" id="A0A0A0LI31"/>
<dbReference type="Proteomes" id="UP000029981">
    <property type="component" value="Chromosome 2"/>
</dbReference>
<dbReference type="EMBL" id="CM002923">
    <property type="protein sequence ID" value="KGN61535.1"/>
    <property type="molecule type" value="Genomic_DNA"/>
</dbReference>
<keyword evidence="2" id="KW-1185">Reference proteome</keyword>
<name>A0A0A0LI31_CUCSA</name>
<reference evidence="1 2" key="4">
    <citation type="journal article" date="2011" name="BMC Genomics">
        <title>RNA-Seq improves annotation of protein-coding genes in the cucumber genome.</title>
        <authorList>
            <person name="Li Z."/>
            <person name="Zhang Z."/>
            <person name="Yan P."/>
            <person name="Huang S."/>
            <person name="Fei Z."/>
            <person name="Lin K."/>
        </authorList>
    </citation>
    <scope>NUCLEOTIDE SEQUENCE [LARGE SCALE GENOMIC DNA]</scope>
    <source>
        <strain evidence="2">cv. 9930</strain>
    </source>
</reference>
<evidence type="ECO:0000313" key="1">
    <source>
        <dbReference type="EMBL" id="KGN61535.1"/>
    </source>
</evidence>
<evidence type="ECO:0000313" key="2">
    <source>
        <dbReference type="Proteomes" id="UP000029981"/>
    </source>
</evidence>
<organism evidence="1 2">
    <name type="scientific">Cucumis sativus</name>
    <name type="common">Cucumber</name>
    <dbReference type="NCBI Taxonomy" id="3659"/>
    <lineage>
        <taxon>Eukaryota</taxon>
        <taxon>Viridiplantae</taxon>
        <taxon>Streptophyta</taxon>
        <taxon>Embryophyta</taxon>
        <taxon>Tracheophyta</taxon>
        <taxon>Spermatophyta</taxon>
        <taxon>Magnoliopsida</taxon>
        <taxon>eudicotyledons</taxon>
        <taxon>Gunneridae</taxon>
        <taxon>Pentapetalae</taxon>
        <taxon>rosids</taxon>
        <taxon>fabids</taxon>
        <taxon>Cucurbitales</taxon>
        <taxon>Cucurbitaceae</taxon>
        <taxon>Benincaseae</taxon>
        <taxon>Cucumis</taxon>
    </lineage>
</organism>
<reference evidence="1 2" key="1">
    <citation type="journal article" date="2009" name="Nat. Genet.">
        <title>The genome of the cucumber, Cucumis sativus L.</title>
        <authorList>
            <person name="Huang S."/>
            <person name="Li R."/>
            <person name="Zhang Z."/>
            <person name="Li L."/>
            <person name="Gu X."/>
            <person name="Fan W."/>
            <person name="Lucas W.J."/>
            <person name="Wang X."/>
            <person name="Xie B."/>
            <person name="Ni P."/>
            <person name="Ren Y."/>
            <person name="Zhu H."/>
            <person name="Li J."/>
            <person name="Lin K."/>
            <person name="Jin W."/>
            <person name="Fei Z."/>
            <person name="Li G."/>
            <person name="Staub J."/>
            <person name="Kilian A."/>
            <person name="van der Vossen E.A."/>
            <person name="Wu Y."/>
            <person name="Guo J."/>
            <person name="He J."/>
            <person name="Jia Z."/>
            <person name="Ren Y."/>
            <person name="Tian G."/>
            <person name="Lu Y."/>
            <person name="Ruan J."/>
            <person name="Qian W."/>
            <person name="Wang M."/>
            <person name="Huang Q."/>
            <person name="Li B."/>
            <person name="Xuan Z."/>
            <person name="Cao J."/>
            <person name="Asan"/>
            <person name="Wu Z."/>
            <person name="Zhang J."/>
            <person name="Cai Q."/>
            <person name="Bai Y."/>
            <person name="Zhao B."/>
            <person name="Han Y."/>
            <person name="Li Y."/>
            <person name="Li X."/>
            <person name="Wang S."/>
            <person name="Shi Q."/>
            <person name="Liu S."/>
            <person name="Cho W.K."/>
            <person name="Kim J.Y."/>
            <person name="Xu Y."/>
            <person name="Heller-Uszynska K."/>
            <person name="Miao H."/>
            <person name="Cheng Z."/>
            <person name="Zhang S."/>
            <person name="Wu J."/>
            <person name="Yang Y."/>
            <person name="Kang H."/>
            <person name="Li M."/>
            <person name="Liang H."/>
            <person name="Ren X."/>
            <person name="Shi Z."/>
            <person name="Wen M."/>
            <person name="Jian M."/>
            <person name="Yang H."/>
            <person name="Zhang G."/>
            <person name="Yang Z."/>
            <person name="Chen R."/>
            <person name="Liu S."/>
            <person name="Li J."/>
            <person name="Ma L."/>
            <person name="Liu H."/>
            <person name="Zhou Y."/>
            <person name="Zhao J."/>
            <person name="Fang X."/>
            <person name="Li G."/>
            <person name="Fang L."/>
            <person name="Li Y."/>
            <person name="Liu D."/>
            <person name="Zheng H."/>
            <person name="Zhang Y."/>
            <person name="Qin N."/>
            <person name="Li Z."/>
            <person name="Yang G."/>
            <person name="Yang S."/>
            <person name="Bolund L."/>
            <person name="Kristiansen K."/>
            <person name="Zheng H."/>
            <person name="Li S."/>
            <person name="Zhang X."/>
            <person name="Yang H."/>
            <person name="Wang J."/>
            <person name="Sun R."/>
            <person name="Zhang B."/>
            <person name="Jiang S."/>
            <person name="Wang J."/>
            <person name="Du Y."/>
            <person name="Li S."/>
        </authorList>
    </citation>
    <scope>NUCLEOTIDE SEQUENCE [LARGE SCALE GENOMIC DNA]</scope>
    <source>
        <strain evidence="2">cv. 9930</strain>
    </source>
</reference>
<gene>
    <name evidence="1" type="ORF">Csa_2G163160</name>
</gene>
<protein>
    <submittedName>
        <fullName evidence="1">Uncharacterized protein</fullName>
    </submittedName>
</protein>
<proteinExistence type="predicted"/>
<accession>A0A0A0LI31</accession>
<sequence length="114" mass="13452">MEPTIDSEAHALNPNARREEEEALYDRFAQRLINALAQQLKKNFGIERVKALGATEFNGIENHEEAEKWIRTLEKCFRVMQCPKERRVNLAVFLLLERAEDWWILEENRRGIVS</sequence>
<reference evidence="1 2" key="2">
    <citation type="journal article" date="2009" name="PLoS ONE">
        <title>An integrated genetic and cytogenetic map of the cucumber genome.</title>
        <authorList>
            <person name="Ren Y."/>
            <person name="Zhang Z."/>
            <person name="Liu J."/>
            <person name="Staub J.E."/>
            <person name="Han Y."/>
            <person name="Cheng Z."/>
            <person name="Li X."/>
            <person name="Lu J."/>
            <person name="Miao H."/>
            <person name="Kang H."/>
            <person name="Xie B."/>
            <person name="Gu X."/>
            <person name="Wang X."/>
            <person name="Du Y."/>
            <person name="Jin W."/>
            <person name="Huang S."/>
        </authorList>
    </citation>
    <scope>NUCLEOTIDE SEQUENCE [LARGE SCALE GENOMIC DNA]</scope>
    <source>
        <strain evidence="2">cv. 9930</strain>
    </source>
</reference>
<reference evidence="1 2" key="3">
    <citation type="journal article" date="2010" name="BMC Genomics">
        <title>Transcriptome sequencing and comparative analysis of cucumber flowers with different sex types.</title>
        <authorList>
            <person name="Guo S."/>
            <person name="Zheng Y."/>
            <person name="Joung J.G."/>
            <person name="Liu S."/>
            <person name="Zhang Z."/>
            <person name="Crasta O.R."/>
            <person name="Sobral B.W."/>
            <person name="Xu Y."/>
            <person name="Huang S."/>
            <person name="Fei Z."/>
        </authorList>
    </citation>
    <scope>NUCLEOTIDE SEQUENCE [LARGE SCALE GENOMIC DNA]</scope>
    <source>
        <strain evidence="2">cv. 9930</strain>
    </source>
</reference>